<dbReference type="RefSeq" id="XP_038051221.1">
    <property type="nucleotide sequence ID" value="XM_038195293.1"/>
</dbReference>
<reference evidence="2" key="1">
    <citation type="submission" date="2022-11" db="UniProtKB">
        <authorList>
            <consortium name="EnsemblMetazoa"/>
        </authorList>
    </citation>
    <scope>IDENTIFICATION</scope>
</reference>
<evidence type="ECO:0000256" key="1">
    <source>
        <dbReference type="SAM" id="Coils"/>
    </source>
</evidence>
<sequence length="101" mass="11952">MSKFEWDVTQARFQAAMERLKSVIEEYASFQTAMETEEKFLAKRRARLREARAHFAVLAGDVAETRRDLESLRQRTEEEEAHALEFEKRLSQQFGPLRSSW</sequence>
<name>A0A913ZJJ9_PATMI</name>
<evidence type="ECO:0000313" key="3">
    <source>
        <dbReference type="Proteomes" id="UP000887568"/>
    </source>
</evidence>
<feature type="coiled-coil region" evidence="1">
    <location>
        <begin position="62"/>
        <end position="89"/>
    </location>
</feature>
<keyword evidence="1" id="KW-0175">Coiled coil</keyword>
<dbReference type="GeneID" id="119724304"/>
<protein>
    <submittedName>
        <fullName evidence="2">Uncharacterized protein</fullName>
    </submittedName>
</protein>
<dbReference type="Proteomes" id="UP000887568">
    <property type="component" value="Unplaced"/>
</dbReference>
<keyword evidence="3" id="KW-1185">Reference proteome</keyword>
<accession>A0A913ZJJ9</accession>
<proteinExistence type="predicted"/>
<dbReference type="AlphaFoldDB" id="A0A913ZJJ9"/>
<dbReference type="EnsemblMetazoa" id="XM_038195293.1">
    <property type="protein sequence ID" value="XP_038051221.1"/>
    <property type="gene ID" value="LOC119724304"/>
</dbReference>
<evidence type="ECO:0000313" key="2">
    <source>
        <dbReference type="EnsemblMetazoa" id="XP_038051221.1"/>
    </source>
</evidence>
<organism evidence="2 3">
    <name type="scientific">Patiria miniata</name>
    <name type="common">Bat star</name>
    <name type="synonym">Asterina miniata</name>
    <dbReference type="NCBI Taxonomy" id="46514"/>
    <lineage>
        <taxon>Eukaryota</taxon>
        <taxon>Metazoa</taxon>
        <taxon>Echinodermata</taxon>
        <taxon>Eleutherozoa</taxon>
        <taxon>Asterozoa</taxon>
        <taxon>Asteroidea</taxon>
        <taxon>Valvatacea</taxon>
        <taxon>Valvatida</taxon>
        <taxon>Asterinidae</taxon>
        <taxon>Patiria</taxon>
    </lineage>
</organism>